<evidence type="ECO:0008006" key="3">
    <source>
        <dbReference type="Google" id="ProtNLM"/>
    </source>
</evidence>
<organism evidence="1 2">
    <name type="scientific">Umbelopsis vinacea</name>
    <dbReference type="NCBI Taxonomy" id="44442"/>
    <lineage>
        <taxon>Eukaryota</taxon>
        <taxon>Fungi</taxon>
        <taxon>Fungi incertae sedis</taxon>
        <taxon>Mucoromycota</taxon>
        <taxon>Mucoromycotina</taxon>
        <taxon>Umbelopsidomycetes</taxon>
        <taxon>Umbelopsidales</taxon>
        <taxon>Umbelopsidaceae</taxon>
        <taxon>Umbelopsis</taxon>
    </lineage>
</organism>
<keyword evidence="2" id="KW-1185">Reference proteome</keyword>
<dbReference type="Proteomes" id="UP000612746">
    <property type="component" value="Unassembled WGS sequence"/>
</dbReference>
<comment type="caution">
    <text evidence="1">The sequence shown here is derived from an EMBL/GenBank/DDBJ whole genome shotgun (WGS) entry which is preliminary data.</text>
</comment>
<reference evidence="1" key="1">
    <citation type="submission" date="2020-12" db="EMBL/GenBank/DDBJ databases">
        <title>Metabolic potential, ecology and presence of endohyphal bacteria is reflected in genomic diversity of Mucoromycotina.</title>
        <authorList>
            <person name="Muszewska A."/>
            <person name="Okrasinska A."/>
            <person name="Steczkiewicz K."/>
            <person name="Drgas O."/>
            <person name="Orlowska M."/>
            <person name="Perlinska-Lenart U."/>
            <person name="Aleksandrzak-Piekarczyk T."/>
            <person name="Szatraj K."/>
            <person name="Zielenkiewicz U."/>
            <person name="Pilsyk S."/>
            <person name="Malc E."/>
            <person name="Mieczkowski P."/>
            <person name="Kruszewska J.S."/>
            <person name="Biernat P."/>
            <person name="Pawlowska J."/>
        </authorList>
    </citation>
    <scope>NUCLEOTIDE SEQUENCE</scope>
    <source>
        <strain evidence="1">WA0000051536</strain>
    </source>
</reference>
<protein>
    <recommendedName>
        <fullName evidence="3">Retrotransposon gag domain-containing protein</fullName>
    </recommendedName>
</protein>
<evidence type="ECO:0000313" key="2">
    <source>
        <dbReference type="Proteomes" id="UP000612746"/>
    </source>
</evidence>
<dbReference type="EMBL" id="JAEPRA010000012">
    <property type="protein sequence ID" value="KAG2177515.1"/>
    <property type="molecule type" value="Genomic_DNA"/>
</dbReference>
<accession>A0A8H7UC57</accession>
<evidence type="ECO:0000313" key="1">
    <source>
        <dbReference type="EMBL" id="KAG2177515.1"/>
    </source>
</evidence>
<proteinExistence type="predicted"/>
<sequence>MALFPSARGIAASWWASVEDGVTIWTQFKDQFKERFASESLVEGWRTNYTMDQLCAGNPKSWNQAMEAASATNSMQQRYNIMEEPMKMHTFDHRKEVGPLVTSDRTKSDVTSLSGLAKQFETPHRELTIWYGRTRANGGSGDRVSLRMETIDPGTKMDQSTM</sequence>
<name>A0A8H7UC57_9FUNG</name>
<dbReference type="AlphaFoldDB" id="A0A8H7UC57"/>
<gene>
    <name evidence="1" type="ORF">INT44_008026</name>
</gene>